<dbReference type="PROSITE" id="PS51534">
    <property type="entry name" value="SEFIR"/>
    <property type="match status" value="1"/>
</dbReference>
<dbReference type="Proteomes" id="UP000199072">
    <property type="component" value="Unassembled WGS sequence"/>
</dbReference>
<dbReference type="STRING" id="1391627.SAMN05216464_12728"/>
<evidence type="ECO:0000313" key="3">
    <source>
        <dbReference type="Proteomes" id="UP000199072"/>
    </source>
</evidence>
<dbReference type="OrthoDB" id="5149141at2"/>
<dbReference type="AlphaFoldDB" id="A0A1G7NKB2"/>
<gene>
    <name evidence="2" type="ORF">SAMN05216464_12728</name>
</gene>
<evidence type="ECO:0000259" key="1">
    <source>
        <dbReference type="PROSITE" id="PS51534"/>
    </source>
</evidence>
<dbReference type="GO" id="GO:0007165">
    <property type="term" value="P:signal transduction"/>
    <property type="evidence" value="ECO:0007669"/>
    <property type="project" value="InterPro"/>
</dbReference>
<reference evidence="2 3" key="1">
    <citation type="submission" date="2016-10" db="EMBL/GenBank/DDBJ databases">
        <authorList>
            <person name="de Groot N.N."/>
        </authorList>
    </citation>
    <scope>NUCLEOTIDE SEQUENCE [LARGE SCALE GENOMIC DNA]</scope>
    <source>
        <strain evidence="2 3">47C3B</strain>
    </source>
</reference>
<evidence type="ECO:0000313" key="2">
    <source>
        <dbReference type="EMBL" id="SDF73729.1"/>
    </source>
</evidence>
<name>A0A1G7NKB2_9SPHI</name>
<proteinExistence type="predicted"/>
<dbReference type="InterPro" id="IPR013568">
    <property type="entry name" value="SEFIR_dom"/>
</dbReference>
<dbReference type="Gene3D" id="3.40.50.10140">
    <property type="entry name" value="Toll/interleukin-1 receptor homology (TIR) domain"/>
    <property type="match status" value="1"/>
</dbReference>
<keyword evidence="3" id="KW-1185">Reference proteome</keyword>
<dbReference type="RefSeq" id="WP_091157485.1">
    <property type="nucleotide sequence ID" value="NZ_FNAI01000027.1"/>
</dbReference>
<protein>
    <submittedName>
        <fullName evidence="2">SEFIR domain-containing protein</fullName>
    </submittedName>
</protein>
<feature type="domain" description="SEFIR" evidence="1">
    <location>
        <begin position="6"/>
        <end position="139"/>
    </location>
</feature>
<dbReference type="Pfam" id="PF13676">
    <property type="entry name" value="TIR_2"/>
    <property type="match status" value="1"/>
</dbReference>
<dbReference type="InterPro" id="IPR035897">
    <property type="entry name" value="Toll_tir_struct_dom_sf"/>
</dbReference>
<dbReference type="InterPro" id="IPR000157">
    <property type="entry name" value="TIR_dom"/>
</dbReference>
<accession>A0A1G7NKB2</accession>
<dbReference type="SUPFAM" id="SSF52200">
    <property type="entry name" value="Toll/Interleukin receptor TIR domain"/>
    <property type="match status" value="1"/>
</dbReference>
<organism evidence="2 3">
    <name type="scientific">Mucilaginibacter pineti</name>
    <dbReference type="NCBI Taxonomy" id="1391627"/>
    <lineage>
        <taxon>Bacteria</taxon>
        <taxon>Pseudomonadati</taxon>
        <taxon>Bacteroidota</taxon>
        <taxon>Sphingobacteriia</taxon>
        <taxon>Sphingobacteriales</taxon>
        <taxon>Sphingobacteriaceae</taxon>
        <taxon>Mucilaginibacter</taxon>
    </lineage>
</organism>
<dbReference type="EMBL" id="FNAI01000027">
    <property type="protein sequence ID" value="SDF73729.1"/>
    <property type="molecule type" value="Genomic_DNA"/>
</dbReference>
<sequence>MASENKTKVFISYSWDNEDHKKWVITLADLIDANGGAAIVDRNNLPFGGHIKSFMLSSIMNSDIVLMILTPNYKRKADAYEGGAGYEYLIINDDLFKIITKNEKYIPIIRQGDLHSSATNFLQGFNCLDLRDGKDYEENLEKLIKQILKPATVPITNPTPKIQLMENKYKDVSLVSPEIINKSLEYFKQLFITDDLPEDKERLSKIVREWETEIARYNTSFVELFSPSVMLKYEDYIEDFKYKKFAKDLWTVGAALKTRDPDLAKYKMHYRDSDAEEIYTTVDGIIKAAQHYAETERERIDYPHLASIADLHMDFLDEDGMFMNRIIGFGIRSEILHRYFPAYFPIMTQPNLWAMYFIYERDNEFITVENRTRTKKMRVSHNWQYPYDRFAYLMNVIASELTSWFGAYGITLNPEYRFGYVNKFLSKITDLHKSDIRLLHEWVDSE</sequence>